<evidence type="ECO:0000256" key="2">
    <source>
        <dbReference type="ARBA" id="ARBA00022723"/>
    </source>
</evidence>
<keyword evidence="2 5" id="KW-0479">Metal-binding</keyword>
<comment type="similarity">
    <text evidence="5">Belongs to the metal hydrolase YfiT family.</text>
</comment>
<evidence type="ECO:0000256" key="4">
    <source>
        <dbReference type="ARBA" id="ARBA00022833"/>
    </source>
</evidence>
<feature type="binding site" evidence="5">
    <location>
        <position position="276"/>
    </location>
    <ligand>
        <name>Zn(2+)</name>
        <dbReference type="ChEBI" id="CHEBI:29105"/>
    </ligand>
</feature>
<name>A0A3G8YFA3_9DEIO</name>
<dbReference type="InterPro" id="IPR023774">
    <property type="entry name" value="Put_metal_dep_hydrolase_YfiT"/>
</dbReference>
<dbReference type="OrthoDB" id="9796039at2"/>
<organism evidence="9 10">
    <name type="scientific">Deinococcus psychrotolerans</name>
    <dbReference type="NCBI Taxonomy" id="2489213"/>
    <lineage>
        <taxon>Bacteria</taxon>
        <taxon>Thermotogati</taxon>
        <taxon>Deinococcota</taxon>
        <taxon>Deinococci</taxon>
        <taxon>Deinococcales</taxon>
        <taxon>Deinococcaceae</taxon>
        <taxon>Deinococcus</taxon>
    </lineage>
</organism>
<comment type="cofactor">
    <cofactor evidence="5">
        <name>Zn(2+)</name>
        <dbReference type="ChEBI" id="CHEBI:29105"/>
    </cofactor>
    <text evidence="5">Binds 1 zinc ion per subunit.</text>
</comment>
<protein>
    <recommendedName>
        <fullName evidence="5">Putative metal-dependent hydrolase EHF33_08925</fullName>
        <ecNumber evidence="5">3.-.-.-</ecNumber>
    </recommendedName>
</protein>
<feature type="domain" description="DinB-like" evidence="8">
    <location>
        <begin position="149"/>
        <end position="283"/>
    </location>
</feature>
<evidence type="ECO:0000259" key="8">
    <source>
        <dbReference type="Pfam" id="PF12867"/>
    </source>
</evidence>
<dbReference type="GO" id="GO:0008270">
    <property type="term" value="F:zinc ion binding"/>
    <property type="evidence" value="ECO:0007669"/>
    <property type="project" value="UniProtKB-UniRule"/>
</dbReference>
<keyword evidence="10" id="KW-1185">Reference proteome</keyword>
<dbReference type="CDD" id="cd11531">
    <property type="entry name" value="NTP-PPase_BsYpjD"/>
    <property type="match status" value="1"/>
</dbReference>
<reference evidence="9 10" key="1">
    <citation type="submission" date="2018-11" db="EMBL/GenBank/DDBJ databases">
        <title>Deinococcus shelandsis sp. nov., isolated from South Shetland Islands soil of Antarctica.</title>
        <authorList>
            <person name="Tian J."/>
        </authorList>
    </citation>
    <scope>NUCLEOTIDE SEQUENCE [LARGE SCALE GENOMIC DNA]</scope>
    <source>
        <strain evidence="9 10">S14-83T</strain>
    </source>
</reference>
<gene>
    <name evidence="9" type="ORF">EHF33_08925</name>
</gene>
<dbReference type="PANTHER" id="PTHR42692">
    <property type="entry name" value="NUCLEOTIDE PYROPHOSPHOHYDROLASE"/>
    <property type="match status" value="1"/>
</dbReference>
<evidence type="ECO:0000256" key="5">
    <source>
        <dbReference type="HAMAP-Rule" id="MF_01256"/>
    </source>
</evidence>
<comment type="subunit">
    <text evidence="5">Homodimer.</text>
</comment>
<evidence type="ECO:0000313" key="10">
    <source>
        <dbReference type="Proteomes" id="UP000276417"/>
    </source>
</evidence>
<dbReference type="RefSeq" id="WP_124870253.1">
    <property type="nucleotide sequence ID" value="NZ_CP034183.1"/>
</dbReference>
<dbReference type="EMBL" id="CP034183">
    <property type="protein sequence ID" value="AZI42857.1"/>
    <property type="molecule type" value="Genomic_DNA"/>
</dbReference>
<feature type="compositionally biased region" description="Basic and acidic residues" evidence="6">
    <location>
        <begin position="104"/>
        <end position="115"/>
    </location>
</feature>
<dbReference type="InterPro" id="IPR004518">
    <property type="entry name" value="MazG-like_dom"/>
</dbReference>
<dbReference type="EC" id="3.-.-.-" evidence="5"/>
<dbReference type="InterPro" id="IPR047046">
    <property type="entry name" value="YpjD/YvdC"/>
</dbReference>
<evidence type="ECO:0000259" key="7">
    <source>
        <dbReference type="Pfam" id="PF03819"/>
    </source>
</evidence>
<evidence type="ECO:0000256" key="6">
    <source>
        <dbReference type="SAM" id="MobiDB-lite"/>
    </source>
</evidence>
<dbReference type="Pfam" id="PF03819">
    <property type="entry name" value="MazG"/>
    <property type="match status" value="1"/>
</dbReference>
<dbReference type="AlphaFoldDB" id="A0A3G8YFA3"/>
<evidence type="ECO:0000313" key="9">
    <source>
        <dbReference type="EMBL" id="AZI42857.1"/>
    </source>
</evidence>
<dbReference type="HAMAP" id="MF_01256">
    <property type="entry name" value="YfiT_hydrol"/>
    <property type="match status" value="1"/>
</dbReference>
<comment type="subcellular location">
    <subcellularLocation>
        <location evidence="5">Cytoplasm</location>
    </subcellularLocation>
</comment>
<proteinExistence type="inferred from homology"/>
<dbReference type="Gene3D" id="1.20.120.450">
    <property type="entry name" value="dinb family like domain"/>
    <property type="match status" value="1"/>
</dbReference>
<dbReference type="SUPFAM" id="SSF101386">
    <property type="entry name" value="all-alpha NTP pyrophosphatases"/>
    <property type="match status" value="1"/>
</dbReference>
<feature type="binding site" evidence="5">
    <location>
        <position position="184"/>
    </location>
    <ligand>
        <name>Zn(2+)</name>
        <dbReference type="ChEBI" id="CHEBI:29105"/>
    </ligand>
</feature>
<dbReference type="KEGG" id="dph:EHF33_08925"/>
<feature type="binding site" evidence="5">
    <location>
        <position position="280"/>
    </location>
    <ligand>
        <name>Zn(2+)</name>
        <dbReference type="ChEBI" id="CHEBI:29105"/>
    </ligand>
</feature>
<dbReference type="InterPro" id="IPR024775">
    <property type="entry name" value="DinB-like"/>
</dbReference>
<dbReference type="InterPro" id="IPR034660">
    <property type="entry name" value="DinB/YfiT-like"/>
</dbReference>
<keyword evidence="1 5" id="KW-0963">Cytoplasm</keyword>
<evidence type="ECO:0000256" key="1">
    <source>
        <dbReference type="ARBA" id="ARBA00022490"/>
    </source>
</evidence>
<feature type="domain" description="NTP pyrophosphohydrolase MazG-like" evidence="7">
    <location>
        <begin position="32"/>
        <end position="108"/>
    </location>
</feature>
<feature type="region of interest" description="Disordered" evidence="6">
    <location>
        <begin position="104"/>
        <end position="126"/>
    </location>
</feature>
<dbReference type="InterPro" id="IPR012359">
    <property type="entry name" value="MazG-related_YpjD"/>
</dbReference>
<keyword evidence="4 5" id="KW-0862">Zinc</keyword>
<dbReference type="Gene3D" id="1.10.287.1080">
    <property type="entry name" value="MazG-like"/>
    <property type="match status" value="1"/>
</dbReference>
<comment type="function">
    <text evidence="5">Possible metal-dependent hydrolase.</text>
</comment>
<accession>A0A3G8YFA3</accession>
<sequence>MTTPLDTALSFAAASARVDAYVSQFKEGYFPPLLLLARLSEEVGEVARVLSHENGKTPKAGEDVGDLELELADALFVMLCMTNSRGLSLERGFERMMQKVETRDAQRWTKKEEASPRTFLTDPRYPVGPMPVPGEVSLQARAEAVEAIRALPAELRSAAANLSDAQLDTPYREGGWTLRQVVHHVADSHLNAYARLKWALTEERPTIKPYQESQWASFADSALPVEVSLVLLDSLHQRWVAVLESLSEAQWAREFVHPVGGEVLSVGQAARRYQWHGQHHTAHLLRLRQAQGWPLR</sequence>
<dbReference type="Proteomes" id="UP000276417">
    <property type="component" value="Chromosome 1"/>
</dbReference>
<dbReference type="GO" id="GO:0016787">
    <property type="term" value="F:hydrolase activity"/>
    <property type="evidence" value="ECO:0007669"/>
    <property type="project" value="UniProtKB-UniRule"/>
</dbReference>
<dbReference type="SUPFAM" id="SSF109854">
    <property type="entry name" value="DinB/YfiT-like putative metalloenzymes"/>
    <property type="match status" value="1"/>
</dbReference>
<dbReference type="PANTHER" id="PTHR42692:SF1">
    <property type="entry name" value="NUCLEOTIDE PYROPHOSPHOHYDROLASE"/>
    <property type="match status" value="1"/>
</dbReference>
<dbReference type="GO" id="GO:0005737">
    <property type="term" value="C:cytoplasm"/>
    <property type="evidence" value="ECO:0007669"/>
    <property type="project" value="UniProtKB-SubCell"/>
</dbReference>
<evidence type="ECO:0000256" key="3">
    <source>
        <dbReference type="ARBA" id="ARBA00022801"/>
    </source>
</evidence>
<keyword evidence="3 5" id="KW-0378">Hydrolase</keyword>
<dbReference type="NCBIfam" id="NF009807">
    <property type="entry name" value="PRK13291.1"/>
    <property type="match status" value="1"/>
</dbReference>
<dbReference type="Pfam" id="PF12867">
    <property type="entry name" value="DinB_2"/>
    <property type="match status" value="1"/>
</dbReference>